<gene>
    <name evidence="2" type="ORF">MCOR_2087</name>
</gene>
<evidence type="ECO:0000313" key="3">
    <source>
        <dbReference type="Proteomes" id="UP000507470"/>
    </source>
</evidence>
<feature type="coiled-coil region" evidence="1">
    <location>
        <begin position="51"/>
        <end position="99"/>
    </location>
</feature>
<proteinExistence type="predicted"/>
<dbReference type="AlphaFoldDB" id="A0A6J7ZZZ3"/>
<dbReference type="OrthoDB" id="7476844at2759"/>
<dbReference type="Proteomes" id="UP000507470">
    <property type="component" value="Unassembled WGS sequence"/>
</dbReference>
<keyword evidence="3" id="KW-1185">Reference proteome</keyword>
<evidence type="ECO:0000256" key="1">
    <source>
        <dbReference type="SAM" id="Coils"/>
    </source>
</evidence>
<name>A0A6J7ZZZ3_MYTCO</name>
<dbReference type="EMBL" id="CACVKT020000425">
    <property type="protein sequence ID" value="CAC5359068.1"/>
    <property type="molecule type" value="Genomic_DNA"/>
</dbReference>
<accession>A0A6J7ZZZ3</accession>
<keyword evidence="1" id="KW-0175">Coiled coil</keyword>
<sequence>MNINTRALVSLYAFTVLSECYYPASFVWFCDRRSIQKKSVSDQSTLPNSNVIELRATLQSALERISELERSETENQKTIKHIKSENDKLKTDLANVNDILNQHCLANERKFIHYDANHKLFNQQSKAIGEFNFDSYATSVQKIGTEMERYNKLQVSLQKQVNELKLSTQKSYAEQVSIETPSRASDQTHLKQVNSIPNRSNQQTIINIPVCSPVTDLHSEVNKSANGNISPLSTPKSSATTNSGLQKLTVCVKLKNMTFKIPVRLDGVTEEIDTSPADSDENLRGKTKHTGSDYTSITKKTMIDYFLINKSVLRQLSSCEILDEGSISSTSDNLPIIVENLIDNNPQRIMNSYSKFPAWHKINDEHIRNYQQSIDVPLELFTDRIN</sequence>
<reference evidence="2 3" key="1">
    <citation type="submission" date="2020-06" db="EMBL/GenBank/DDBJ databases">
        <authorList>
            <person name="Li R."/>
            <person name="Bekaert M."/>
        </authorList>
    </citation>
    <scope>NUCLEOTIDE SEQUENCE [LARGE SCALE GENOMIC DNA]</scope>
    <source>
        <strain evidence="3">wild</strain>
    </source>
</reference>
<organism evidence="2 3">
    <name type="scientific">Mytilus coruscus</name>
    <name type="common">Sea mussel</name>
    <dbReference type="NCBI Taxonomy" id="42192"/>
    <lineage>
        <taxon>Eukaryota</taxon>
        <taxon>Metazoa</taxon>
        <taxon>Spiralia</taxon>
        <taxon>Lophotrochozoa</taxon>
        <taxon>Mollusca</taxon>
        <taxon>Bivalvia</taxon>
        <taxon>Autobranchia</taxon>
        <taxon>Pteriomorphia</taxon>
        <taxon>Mytilida</taxon>
        <taxon>Mytiloidea</taxon>
        <taxon>Mytilidae</taxon>
        <taxon>Mytilinae</taxon>
        <taxon>Mytilus</taxon>
    </lineage>
</organism>
<protein>
    <submittedName>
        <fullName evidence="2">Uncharacterized protein</fullName>
    </submittedName>
</protein>
<evidence type="ECO:0000313" key="2">
    <source>
        <dbReference type="EMBL" id="CAC5359068.1"/>
    </source>
</evidence>